<evidence type="ECO:0000313" key="9">
    <source>
        <dbReference type="Proteomes" id="UP000028999"/>
    </source>
</evidence>
<evidence type="ECO:0000256" key="6">
    <source>
        <dbReference type="SAM" id="Phobius"/>
    </source>
</evidence>
<dbReference type="CDD" id="cd11014">
    <property type="entry name" value="Mavicyanin"/>
    <property type="match status" value="1"/>
</dbReference>
<dbReference type="EMBL" id="LK032163">
    <property type="protein sequence ID" value="CDY24722.1"/>
    <property type="molecule type" value="Genomic_DNA"/>
</dbReference>
<keyword evidence="1" id="KW-0336">GPI-anchor</keyword>
<gene>
    <name evidence="8" type="primary">BnaC04g13270D</name>
    <name evidence="8" type="ORF">GSBRNA2T00027111001</name>
</gene>
<protein>
    <submittedName>
        <fullName evidence="8">BnaC04g13270D protein</fullName>
    </submittedName>
</protein>
<dbReference type="Gramene" id="CDY24722">
    <property type="protein sequence ID" value="CDY24722"/>
    <property type="gene ID" value="GSBRNA2T00027111001"/>
</dbReference>
<feature type="transmembrane region" description="Helical" evidence="6">
    <location>
        <begin position="347"/>
        <end position="371"/>
    </location>
</feature>
<evidence type="ECO:0000256" key="4">
    <source>
        <dbReference type="ARBA" id="ARBA00023180"/>
    </source>
</evidence>
<feature type="compositionally biased region" description="Low complexity" evidence="5">
    <location>
        <begin position="104"/>
        <end position="122"/>
    </location>
</feature>
<feature type="compositionally biased region" description="Low complexity" evidence="5">
    <location>
        <begin position="136"/>
        <end position="147"/>
    </location>
</feature>
<keyword evidence="6" id="KW-0472">Membrane</keyword>
<dbReference type="PANTHER" id="PTHR33021:SF548">
    <property type="entry name" value="PHYTOCYANIN DOMAIN-CONTAINING PROTEIN"/>
    <property type="match status" value="1"/>
</dbReference>
<dbReference type="GO" id="GO:0046872">
    <property type="term" value="F:metal ion binding"/>
    <property type="evidence" value="ECO:0007669"/>
    <property type="project" value="UniProtKB-KW"/>
</dbReference>
<dbReference type="GO" id="GO:0009055">
    <property type="term" value="F:electron transfer activity"/>
    <property type="evidence" value="ECO:0007669"/>
    <property type="project" value="InterPro"/>
</dbReference>
<proteinExistence type="predicted"/>
<evidence type="ECO:0000256" key="1">
    <source>
        <dbReference type="ARBA" id="ARBA00022622"/>
    </source>
</evidence>
<dbReference type="InterPro" id="IPR041845">
    <property type="entry name" value="Mavicyanin"/>
</dbReference>
<evidence type="ECO:0000259" key="7">
    <source>
        <dbReference type="PROSITE" id="PS51485"/>
    </source>
</evidence>
<evidence type="ECO:0000313" key="8">
    <source>
        <dbReference type="EMBL" id="CDY24722.1"/>
    </source>
</evidence>
<dbReference type="Gene3D" id="2.60.40.420">
    <property type="entry name" value="Cupredoxins - blue copper proteins"/>
    <property type="match status" value="2"/>
</dbReference>
<feature type="compositionally biased region" description="Pro residues" evidence="5">
    <location>
        <begin position="305"/>
        <end position="321"/>
    </location>
</feature>
<feature type="region of interest" description="Disordered" evidence="5">
    <location>
        <begin position="103"/>
        <end position="147"/>
    </location>
</feature>
<dbReference type="SUPFAM" id="SSF49503">
    <property type="entry name" value="Cupredoxins"/>
    <property type="match status" value="2"/>
</dbReference>
<dbReference type="Pfam" id="PF02298">
    <property type="entry name" value="Cu_bind_like"/>
    <property type="match status" value="2"/>
</dbReference>
<feature type="compositionally biased region" description="Low complexity" evidence="5">
    <location>
        <begin position="288"/>
        <end position="304"/>
    </location>
</feature>
<name>A0A078GHT2_BRANA</name>
<dbReference type="PROSITE" id="PS51485">
    <property type="entry name" value="PHYTOCYANIN"/>
    <property type="match status" value="2"/>
</dbReference>
<dbReference type="Proteomes" id="UP000028999">
    <property type="component" value="Unassembled WGS sequence"/>
</dbReference>
<keyword evidence="6" id="KW-1133">Transmembrane helix</keyword>
<dbReference type="FunFam" id="2.60.40.420:FF:000003">
    <property type="entry name" value="Blue copper"/>
    <property type="match status" value="2"/>
</dbReference>
<dbReference type="PANTHER" id="PTHR33021">
    <property type="entry name" value="BLUE COPPER PROTEIN"/>
    <property type="match status" value="1"/>
</dbReference>
<dbReference type="InterPro" id="IPR008972">
    <property type="entry name" value="Cupredoxin"/>
</dbReference>
<evidence type="ECO:0000256" key="2">
    <source>
        <dbReference type="ARBA" id="ARBA00022723"/>
    </source>
</evidence>
<feature type="transmembrane region" description="Helical" evidence="6">
    <location>
        <begin position="156"/>
        <end position="176"/>
    </location>
</feature>
<dbReference type="AlphaFoldDB" id="A0A078GHT2"/>
<dbReference type="STRING" id="3708.A0A078GHT2"/>
<evidence type="ECO:0000256" key="3">
    <source>
        <dbReference type="ARBA" id="ARBA00023008"/>
    </source>
</evidence>
<dbReference type="PaxDb" id="3708-A0A078GHT2"/>
<keyword evidence="2" id="KW-0479">Metal-binding</keyword>
<evidence type="ECO:0000256" key="5">
    <source>
        <dbReference type="SAM" id="MobiDB-lite"/>
    </source>
</evidence>
<accession>A0A078GHT2</accession>
<dbReference type="GO" id="GO:0098552">
    <property type="term" value="C:side of membrane"/>
    <property type="evidence" value="ECO:0007669"/>
    <property type="project" value="UniProtKB-KW"/>
</dbReference>
<keyword evidence="3" id="KW-0186">Copper</keyword>
<feature type="region of interest" description="Disordered" evidence="5">
    <location>
        <begin position="287"/>
        <end position="322"/>
    </location>
</feature>
<keyword evidence="1" id="KW-0449">Lipoprotein</keyword>
<dbReference type="InterPro" id="IPR003245">
    <property type="entry name" value="Phytocyanin_dom"/>
</dbReference>
<feature type="domain" description="Phytocyanin" evidence="7">
    <location>
        <begin position="174"/>
        <end position="276"/>
    </location>
</feature>
<dbReference type="InterPro" id="IPR039391">
    <property type="entry name" value="Phytocyanin-like"/>
</dbReference>
<keyword evidence="9" id="KW-1185">Reference proteome</keyword>
<feature type="domain" description="Phytocyanin" evidence="7">
    <location>
        <begin position="1"/>
        <end position="89"/>
    </location>
</feature>
<sequence length="377" mass="41059">MMGVDYEAWASSRTFQVGDSLVFEYNKDYHDVNEITTNNFELCEPSNPLVRYETGSDTVTLTKPGVHNFICGVPSHCDIGQKLQIVVLPASLGPVAAPVPRPVRSPSSFSSPSPSLLADSPVNNGPRYQMGPAPAPHSAASDSSAKESAPTMKTTIMSLLIVVLSLIGLAHAASFYEVGDFNGWTTMMGVAYYKTWSSSKTFHVGDALIFQYNKDIHNVIEVSFRDYESCNPNSALARYKSEYEPVKLNRTGHYYFICGFTGHCEDGQKLEVLVMPASLQNTTIIQQNNTSSSNPKPNPVNAKPNPTPKLKPKPSPSPPLEDPLVVLSVDDATIASLPHNAVSYPRVWSGLSMLSLILLDFIVLNIMFAMLEGPALT</sequence>
<keyword evidence="4" id="KW-0325">Glycoprotein</keyword>
<dbReference type="GO" id="GO:0005886">
    <property type="term" value="C:plasma membrane"/>
    <property type="evidence" value="ECO:0000318"/>
    <property type="project" value="GO_Central"/>
</dbReference>
<organism evidence="8 9">
    <name type="scientific">Brassica napus</name>
    <name type="common">Rape</name>
    <dbReference type="NCBI Taxonomy" id="3708"/>
    <lineage>
        <taxon>Eukaryota</taxon>
        <taxon>Viridiplantae</taxon>
        <taxon>Streptophyta</taxon>
        <taxon>Embryophyta</taxon>
        <taxon>Tracheophyta</taxon>
        <taxon>Spermatophyta</taxon>
        <taxon>Magnoliopsida</taxon>
        <taxon>eudicotyledons</taxon>
        <taxon>Gunneridae</taxon>
        <taxon>Pentapetalae</taxon>
        <taxon>rosids</taxon>
        <taxon>malvids</taxon>
        <taxon>Brassicales</taxon>
        <taxon>Brassicaceae</taxon>
        <taxon>Brassiceae</taxon>
        <taxon>Brassica</taxon>
    </lineage>
</organism>
<dbReference type="OMA" id="TMKTTIM"/>
<keyword evidence="6" id="KW-0812">Transmembrane</keyword>
<dbReference type="SMR" id="A0A078GHT2"/>
<reference evidence="8 9" key="1">
    <citation type="journal article" date="2014" name="Science">
        <title>Plant genetics. Early allopolyploid evolution in the post-Neolithic Brassica napus oilseed genome.</title>
        <authorList>
            <person name="Chalhoub B."/>
            <person name="Denoeud F."/>
            <person name="Liu S."/>
            <person name="Parkin I.A."/>
            <person name="Tang H."/>
            <person name="Wang X."/>
            <person name="Chiquet J."/>
            <person name="Belcram H."/>
            <person name="Tong C."/>
            <person name="Samans B."/>
            <person name="Correa M."/>
            <person name="Da Silva C."/>
            <person name="Just J."/>
            <person name="Falentin C."/>
            <person name="Koh C.S."/>
            <person name="Le Clainche I."/>
            <person name="Bernard M."/>
            <person name="Bento P."/>
            <person name="Noel B."/>
            <person name="Labadie K."/>
            <person name="Alberti A."/>
            <person name="Charles M."/>
            <person name="Arnaud D."/>
            <person name="Guo H."/>
            <person name="Daviaud C."/>
            <person name="Alamery S."/>
            <person name="Jabbari K."/>
            <person name="Zhao M."/>
            <person name="Edger P.P."/>
            <person name="Chelaifa H."/>
            <person name="Tack D."/>
            <person name="Lassalle G."/>
            <person name="Mestiri I."/>
            <person name="Schnel N."/>
            <person name="Le Paslier M.C."/>
            <person name="Fan G."/>
            <person name="Renault V."/>
            <person name="Bayer P.E."/>
            <person name="Golicz A.A."/>
            <person name="Manoli S."/>
            <person name="Lee T.H."/>
            <person name="Thi V.H."/>
            <person name="Chalabi S."/>
            <person name="Hu Q."/>
            <person name="Fan C."/>
            <person name="Tollenaere R."/>
            <person name="Lu Y."/>
            <person name="Battail C."/>
            <person name="Shen J."/>
            <person name="Sidebottom C.H."/>
            <person name="Wang X."/>
            <person name="Canaguier A."/>
            <person name="Chauveau A."/>
            <person name="Berard A."/>
            <person name="Deniot G."/>
            <person name="Guan M."/>
            <person name="Liu Z."/>
            <person name="Sun F."/>
            <person name="Lim Y.P."/>
            <person name="Lyons E."/>
            <person name="Town C.D."/>
            <person name="Bancroft I."/>
            <person name="Wang X."/>
            <person name="Meng J."/>
            <person name="Ma J."/>
            <person name="Pires J.C."/>
            <person name="King G.J."/>
            <person name="Brunel D."/>
            <person name="Delourme R."/>
            <person name="Renard M."/>
            <person name="Aury J.M."/>
            <person name="Adams K.L."/>
            <person name="Batley J."/>
            <person name="Snowdon R.J."/>
            <person name="Tost J."/>
            <person name="Edwards D."/>
            <person name="Zhou Y."/>
            <person name="Hua W."/>
            <person name="Sharpe A.G."/>
            <person name="Paterson A.H."/>
            <person name="Guan C."/>
            <person name="Wincker P."/>
        </authorList>
    </citation>
    <scope>NUCLEOTIDE SEQUENCE [LARGE SCALE GENOMIC DNA]</scope>
    <source>
        <strain evidence="9">cv. Darmor-bzh</strain>
    </source>
</reference>